<comment type="caution">
    <text evidence="2">The sequence shown here is derived from an EMBL/GenBank/DDBJ whole genome shotgun (WGS) entry which is preliminary data.</text>
</comment>
<dbReference type="RefSeq" id="WP_208846826.1">
    <property type="nucleotide sequence ID" value="NZ_JAGGDJ010000003.1"/>
</dbReference>
<proteinExistence type="predicted"/>
<evidence type="ECO:0000313" key="2">
    <source>
        <dbReference type="EMBL" id="MBO7743793.1"/>
    </source>
</evidence>
<dbReference type="Proteomes" id="UP000670947">
    <property type="component" value="Unassembled WGS sequence"/>
</dbReference>
<reference evidence="2 3" key="1">
    <citation type="submission" date="2021-03" db="EMBL/GenBank/DDBJ databases">
        <title>Paenibacillus artemisicola MWE-103 whole genome sequence.</title>
        <authorList>
            <person name="Ham Y.J."/>
        </authorList>
    </citation>
    <scope>NUCLEOTIDE SEQUENCE [LARGE SCALE GENOMIC DNA]</scope>
    <source>
        <strain evidence="2 3">MWE-103</strain>
    </source>
</reference>
<feature type="chain" id="PRO_5045798063" evidence="1">
    <location>
        <begin position="24"/>
        <end position="85"/>
    </location>
</feature>
<evidence type="ECO:0000313" key="3">
    <source>
        <dbReference type="Proteomes" id="UP000670947"/>
    </source>
</evidence>
<sequence length="85" mass="9185">MKKILASSLIATAVLVVSGSAFALANNSNTGIMISKQEYERMSKIIIGVNKGQLPVSALKAAEPLLQKRPDLVSRQTLEKYKAIQ</sequence>
<protein>
    <submittedName>
        <fullName evidence="2">Uncharacterized protein</fullName>
    </submittedName>
</protein>
<keyword evidence="1" id="KW-0732">Signal</keyword>
<dbReference type="EMBL" id="JAGGDJ010000003">
    <property type="protein sequence ID" value="MBO7743793.1"/>
    <property type="molecule type" value="Genomic_DNA"/>
</dbReference>
<gene>
    <name evidence="2" type="ORF">I8J29_06270</name>
</gene>
<name>A0ABS3W681_9BACL</name>
<accession>A0ABS3W681</accession>
<evidence type="ECO:0000256" key="1">
    <source>
        <dbReference type="SAM" id="SignalP"/>
    </source>
</evidence>
<organism evidence="2 3">
    <name type="scientific">Paenibacillus artemisiicola</name>
    <dbReference type="NCBI Taxonomy" id="1172618"/>
    <lineage>
        <taxon>Bacteria</taxon>
        <taxon>Bacillati</taxon>
        <taxon>Bacillota</taxon>
        <taxon>Bacilli</taxon>
        <taxon>Bacillales</taxon>
        <taxon>Paenibacillaceae</taxon>
        <taxon>Paenibacillus</taxon>
    </lineage>
</organism>
<keyword evidence="3" id="KW-1185">Reference proteome</keyword>
<feature type="signal peptide" evidence="1">
    <location>
        <begin position="1"/>
        <end position="23"/>
    </location>
</feature>